<dbReference type="Pfam" id="PF13155">
    <property type="entry name" value="Toprim_2"/>
    <property type="match status" value="1"/>
</dbReference>
<dbReference type="Gene3D" id="3.90.980.10">
    <property type="entry name" value="DNA primase, catalytic core, N-terminal domain"/>
    <property type="match status" value="1"/>
</dbReference>
<keyword evidence="11" id="KW-0804">Transcription</keyword>
<dbReference type="SMART" id="SM00493">
    <property type="entry name" value="TOPRIM"/>
    <property type="match status" value="1"/>
</dbReference>
<dbReference type="GO" id="GO:0008270">
    <property type="term" value="F:zinc ion binding"/>
    <property type="evidence" value="ECO:0007669"/>
    <property type="project" value="UniProtKB-KW"/>
</dbReference>
<evidence type="ECO:0000256" key="8">
    <source>
        <dbReference type="ARBA" id="ARBA00022833"/>
    </source>
</evidence>
<keyword evidence="4" id="KW-0548">Nucleotidyltransferase</keyword>
<dbReference type="PANTHER" id="PTHR30313:SF2">
    <property type="entry name" value="DNA PRIMASE"/>
    <property type="match status" value="1"/>
</dbReference>
<evidence type="ECO:0000256" key="10">
    <source>
        <dbReference type="ARBA" id="ARBA00023125"/>
    </source>
</evidence>
<keyword evidence="7" id="KW-0863">Zinc-finger</keyword>
<evidence type="ECO:0000256" key="6">
    <source>
        <dbReference type="ARBA" id="ARBA00022723"/>
    </source>
</evidence>
<dbReference type="Pfam" id="PF08275">
    <property type="entry name" value="DNAG_N"/>
    <property type="match status" value="1"/>
</dbReference>
<keyword evidence="5" id="KW-0235">DNA replication</keyword>
<dbReference type="InterPro" id="IPR037068">
    <property type="entry name" value="DNA_primase_core_N_sf"/>
</dbReference>
<dbReference type="InterPro" id="IPR006171">
    <property type="entry name" value="TOPRIM_dom"/>
</dbReference>
<dbReference type="PIRSF" id="PIRSF002811">
    <property type="entry name" value="DnaG"/>
    <property type="match status" value="1"/>
</dbReference>
<dbReference type="InterPro" id="IPR036977">
    <property type="entry name" value="DNA_primase_Znf_CHC2"/>
</dbReference>
<gene>
    <name evidence="13" type="ORF">METZ01_LOCUS29306</name>
</gene>
<dbReference type="InterPro" id="IPR050219">
    <property type="entry name" value="DnaG_primase"/>
</dbReference>
<dbReference type="HAMAP" id="MF_00974">
    <property type="entry name" value="DNA_primase_DnaG"/>
    <property type="match status" value="1"/>
</dbReference>
<protein>
    <recommendedName>
        <fullName evidence="12">Toprim domain-containing protein</fullName>
    </recommendedName>
</protein>
<dbReference type="AlphaFoldDB" id="A0A381QAU9"/>
<dbReference type="PANTHER" id="PTHR30313">
    <property type="entry name" value="DNA PRIMASE"/>
    <property type="match status" value="1"/>
</dbReference>
<evidence type="ECO:0000256" key="9">
    <source>
        <dbReference type="ARBA" id="ARBA00022842"/>
    </source>
</evidence>
<keyword evidence="3" id="KW-0808">Transferase</keyword>
<dbReference type="SMART" id="SM00400">
    <property type="entry name" value="ZnF_CHCC"/>
    <property type="match status" value="1"/>
</dbReference>
<dbReference type="SUPFAM" id="SSF57783">
    <property type="entry name" value="Zinc beta-ribbon"/>
    <property type="match status" value="1"/>
</dbReference>
<keyword evidence="9" id="KW-0460">Magnesium</keyword>
<dbReference type="InterPro" id="IPR002694">
    <property type="entry name" value="Znf_CHC2"/>
</dbReference>
<name>A0A381QAU9_9ZZZZ</name>
<dbReference type="NCBIfam" id="TIGR01391">
    <property type="entry name" value="dnaG"/>
    <property type="match status" value="1"/>
</dbReference>
<keyword evidence="6" id="KW-0479">Metal-binding</keyword>
<evidence type="ECO:0000256" key="11">
    <source>
        <dbReference type="ARBA" id="ARBA00023163"/>
    </source>
</evidence>
<dbReference type="GO" id="GO:0003677">
    <property type="term" value="F:DNA binding"/>
    <property type="evidence" value="ECO:0007669"/>
    <property type="project" value="UniProtKB-KW"/>
</dbReference>
<dbReference type="Pfam" id="PF01807">
    <property type="entry name" value="Zn_ribbon_DnaG"/>
    <property type="match status" value="1"/>
</dbReference>
<proteinExistence type="inferred from homology"/>
<evidence type="ECO:0000256" key="2">
    <source>
        <dbReference type="ARBA" id="ARBA00022515"/>
    </source>
</evidence>
<reference evidence="13" key="1">
    <citation type="submission" date="2018-05" db="EMBL/GenBank/DDBJ databases">
        <authorList>
            <person name="Lanie J.A."/>
            <person name="Ng W.-L."/>
            <person name="Kazmierczak K.M."/>
            <person name="Andrzejewski T.M."/>
            <person name="Davidsen T.M."/>
            <person name="Wayne K.J."/>
            <person name="Tettelin H."/>
            <person name="Glass J.I."/>
            <person name="Rusch D."/>
            <person name="Podicherti R."/>
            <person name="Tsui H.-C.T."/>
            <person name="Winkler M.E."/>
        </authorList>
    </citation>
    <scope>NUCLEOTIDE SEQUENCE</scope>
</reference>
<dbReference type="Gene3D" id="3.90.580.10">
    <property type="entry name" value="Zinc finger, CHC2-type domain"/>
    <property type="match status" value="1"/>
</dbReference>
<keyword evidence="2" id="KW-0639">Primosome</keyword>
<dbReference type="Gene3D" id="3.40.1360.10">
    <property type="match status" value="1"/>
</dbReference>
<dbReference type="InterPro" id="IPR019475">
    <property type="entry name" value="DNA_primase_DnaB-bd"/>
</dbReference>
<evidence type="ECO:0000256" key="7">
    <source>
        <dbReference type="ARBA" id="ARBA00022771"/>
    </source>
</evidence>
<keyword evidence="10" id="KW-0238">DNA-binding</keyword>
<dbReference type="GO" id="GO:0006269">
    <property type="term" value="P:DNA replication, synthesis of primer"/>
    <property type="evidence" value="ECO:0007669"/>
    <property type="project" value="UniProtKB-KW"/>
</dbReference>
<keyword evidence="1" id="KW-0240">DNA-directed RNA polymerase</keyword>
<dbReference type="Gene3D" id="1.10.860.10">
    <property type="entry name" value="DNAb Helicase, Chain A"/>
    <property type="match status" value="1"/>
</dbReference>
<dbReference type="InterPro" id="IPR030846">
    <property type="entry name" value="DnaG_bac"/>
</dbReference>
<dbReference type="InterPro" id="IPR034151">
    <property type="entry name" value="TOPRIM_DnaG_bac"/>
</dbReference>
<evidence type="ECO:0000256" key="5">
    <source>
        <dbReference type="ARBA" id="ARBA00022705"/>
    </source>
</evidence>
<dbReference type="CDD" id="cd03364">
    <property type="entry name" value="TOPRIM_DnaG_primases"/>
    <property type="match status" value="1"/>
</dbReference>
<evidence type="ECO:0000256" key="4">
    <source>
        <dbReference type="ARBA" id="ARBA00022695"/>
    </source>
</evidence>
<evidence type="ECO:0000259" key="12">
    <source>
        <dbReference type="PROSITE" id="PS50880"/>
    </source>
</evidence>
<accession>A0A381QAU9</accession>
<dbReference type="EMBL" id="UINC01001279">
    <property type="protein sequence ID" value="SUZ76452.1"/>
    <property type="molecule type" value="Genomic_DNA"/>
</dbReference>
<dbReference type="GO" id="GO:1990077">
    <property type="term" value="C:primosome complex"/>
    <property type="evidence" value="ECO:0007669"/>
    <property type="project" value="UniProtKB-KW"/>
</dbReference>
<sequence length="575" mass="64542">MKKAGKEFKANCPFHEERTPSFHVVPDKGFFKCFGCGQSGDVFKFLMERQGMDFVEAVKHVAGRAGVEVREVKRSAEADDPNRPLYAINAFAQDWFRECLTDPDGGAAARTYIEGRGISPEVAERFGVGYAPDDWEALRTAAGKHGLEDDLMLEVGLLNTSDRKKDPYDRFRGRIMFPIESVSGRVIAFGGRDFESDQAGAPKYLNSPETRIYRKGENLYGLSWARHAVRREECALLVEGYMDVVSLAAHGFNHTVASLGTALTPEQARLLARYTKRTLILFDSDAAGLRATFKAGDTLLEAGLHPGVVTLPPGEDPDTVVRNQGPEALGEYLDQAVDVLDRKLQILEERDYFSSIGGKRSALDRLLPTIRCAADAALRDIYVTKVAGKTGVRRETLEEELKKHRPHVAKTTKAFKSGEYPSKSLPLVPKATVERQVLFMMTKGPEWVERATELISPEDFDDQSYRTIFHALLDNPELRVVPASMDALAAQKFEEILSDPMELNHGLEVFRKSVDRIRAEVRYQHVKDIQHQMELTQDEDEKLELLKTLKEWTKEVRDLDPTILQRHSASVSDTT</sequence>
<feature type="domain" description="Toprim" evidence="12">
    <location>
        <begin position="233"/>
        <end position="314"/>
    </location>
</feature>
<dbReference type="GO" id="GO:0005737">
    <property type="term" value="C:cytoplasm"/>
    <property type="evidence" value="ECO:0007669"/>
    <property type="project" value="TreeGrafter"/>
</dbReference>
<dbReference type="GO" id="GO:0003899">
    <property type="term" value="F:DNA-directed RNA polymerase activity"/>
    <property type="evidence" value="ECO:0007669"/>
    <property type="project" value="InterPro"/>
</dbReference>
<dbReference type="InterPro" id="IPR016136">
    <property type="entry name" value="DNA_helicase_N/primase_C"/>
</dbReference>
<dbReference type="InterPro" id="IPR013264">
    <property type="entry name" value="DNAG_N"/>
</dbReference>
<evidence type="ECO:0000256" key="3">
    <source>
        <dbReference type="ARBA" id="ARBA00022679"/>
    </source>
</evidence>
<dbReference type="GO" id="GO:0000428">
    <property type="term" value="C:DNA-directed RNA polymerase complex"/>
    <property type="evidence" value="ECO:0007669"/>
    <property type="project" value="UniProtKB-KW"/>
</dbReference>
<keyword evidence="8" id="KW-0862">Zinc</keyword>
<dbReference type="InterPro" id="IPR006295">
    <property type="entry name" value="DNA_primase_DnaG"/>
</dbReference>
<dbReference type="Pfam" id="PF10410">
    <property type="entry name" value="DnaB_bind"/>
    <property type="match status" value="1"/>
</dbReference>
<evidence type="ECO:0000313" key="13">
    <source>
        <dbReference type="EMBL" id="SUZ76452.1"/>
    </source>
</evidence>
<organism evidence="13">
    <name type="scientific">marine metagenome</name>
    <dbReference type="NCBI Taxonomy" id="408172"/>
    <lineage>
        <taxon>unclassified sequences</taxon>
        <taxon>metagenomes</taxon>
        <taxon>ecological metagenomes</taxon>
    </lineage>
</organism>
<dbReference type="PROSITE" id="PS50880">
    <property type="entry name" value="TOPRIM"/>
    <property type="match status" value="1"/>
</dbReference>
<dbReference type="SUPFAM" id="SSF56731">
    <property type="entry name" value="DNA primase core"/>
    <property type="match status" value="1"/>
</dbReference>
<evidence type="ECO:0000256" key="1">
    <source>
        <dbReference type="ARBA" id="ARBA00022478"/>
    </source>
</evidence>